<dbReference type="Pfam" id="PF00753">
    <property type="entry name" value="Lactamase_B"/>
    <property type="match status" value="1"/>
</dbReference>
<gene>
    <name evidence="4" type="ORF">NKR19_g2972</name>
</gene>
<name>A0AA38VRS8_9PEZI</name>
<dbReference type="CDD" id="cd07724">
    <property type="entry name" value="POD-like_MBL-fold"/>
    <property type="match status" value="1"/>
</dbReference>
<keyword evidence="5" id="KW-1185">Reference proteome</keyword>
<keyword evidence="1" id="KW-0479">Metal-binding</keyword>
<accession>A0AA38VRS8</accession>
<feature type="region of interest" description="Disordered" evidence="2">
    <location>
        <begin position="47"/>
        <end position="83"/>
    </location>
</feature>
<dbReference type="PANTHER" id="PTHR43084:SF1">
    <property type="entry name" value="PERSULFIDE DIOXYGENASE ETHE1, MITOCHONDRIAL"/>
    <property type="match status" value="1"/>
</dbReference>
<dbReference type="EMBL" id="JANBVN010000031">
    <property type="protein sequence ID" value="KAJ9160772.1"/>
    <property type="molecule type" value="Genomic_DNA"/>
</dbReference>
<dbReference type="GO" id="GO:0006749">
    <property type="term" value="P:glutathione metabolic process"/>
    <property type="evidence" value="ECO:0007669"/>
    <property type="project" value="InterPro"/>
</dbReference>
<evidence type="ECO:0000313" key="4">
    <source>
        <dbReference type="EMBL" id="KAJ9160772.1"/>
    </source>
</evidence>
<evidence type="ECO:0000259" key="3">
    <source>
        <dbReference type="SMART" id="SM00849"/>
    </source>
</evidence>
<dbReference type="InterPro" id="IPR044528">
    <property type="entry name" value="POD-like_MBL-fold"/>
</dbReference>
<feature type="region of interest" description="Disordered" evidence="2">
    <location>
        <begin position="305"/>
        <end position="327"/>
    </location>
</feature>
<evidence type="ECO:0000256" key="2">
    <source>
        <dbReference type="SAM" id="MobiDB-lite"/>
    </source>
</evidence>
<evidence type="ECO:0000256" key="1">
    <source>
        <dbReference type="ARBA" id="ARBA00022723"/>
    </source>
</evidence>
<dbReference type="SMART" id="SM00849">
    <property type="entry name" value="Lactamase_B"/>
    <property type="match status" value="1"/>
</dbReference>
<organism evidence="4 5">
    <name type="scientific">Coniochaeta hoffmannii</name>
    <dbReference type="NCBI Taxonomy" id="91930"/>
    <lineage>
        <taxon>Eukaryota</taxon>
        <taxon>Fungi</taxon>
        <taxon>Dikarya</taxon>
        <taxon>Ascomycota</taxon>
        <taxon>Pezizomycotina</taxon>
        <taxon>Sordariomycetes</taxon>
        <taxon>Sordariomycetidae</taxon>
        <taxon>Coniochaetales</taxon>
        <taxon>Coniochaetaceae</taxon>
        <taxon>Coniochaeta</taxon>
    </lineage>
</organism>
<dbReference type="FunFam" id="3.60.15.10:FF:000033">
    <property type="entry name" value="MBL fold metallo-hydrolase"/>
    <property type="match status" value="1"/>
</dbReference>
<dbReference type="InterPro" id="IPR001279">
    <property type="entry name" value="Metallo-B-lactamas"/>
</dbReference>
<dbReference type="GO" id="GO:0070813">
    <property type="term" value="P:hydrogen sulfide metabolic process"/>
    <property type="evidence" value="ECO:0007669"/>
    <property type="project" value="TreeGrafter"/>
</dbReference>
<dbReference type="AlphaFoldDB" id="A0AA38VRS8"/>
<dbReference type="InterPro" id="IPR036866">
    <property type="entry name" value="RibonucZ/Hydroxyglut_hydro"/>
</dbReference>
<dbReference type="InterPro" id="IPR051682">
    <property type="entry name" value="Mito_Persulfide_Diox"/>
</dbReference>
<sequence length="392" mass="42589">MFACQSSARSVVRGASSVRALGLVSKPGPSAAAQVPVALRQRHSRREYHQGNGASRPSPARSRALLTKAASQPTRSYPLHSRKQQLAAYSTGAPAADQPVVHDVFETATGTWQYVVADPATSVAVIIDPVLDYDPVTQVITTTSADALLALVKEKGYKIDKILESHAHADHLTAASYLQSRLAREQGSRPAICIGKRIDVIQALFGKRYGVPASEVEGVFDKLFDDDEEFAVGTLKGTAIHLPGHTPDHLGYRIGDNVFCGDSLFTPDIGSARCDFPGGSASHLYGSGRRLLSLPEHVKIWTGHDYPPAERGDRPVSATSVQEHREGNKHLRDGVSEDEFVAMRTERDRGLGAPRLLHQSLQFNIRAGRLPGKNSEGLRLLHLPLRLGELEW</sequence>
<dbReference type="GO" id="GO:0046872">
    <property type="term" value="F:metal ion binding"/>
    <property type="evidence" value="ECO:0007669"/>
    <property type="project" value="UniProtKB-KW"/>
</dbReference>
<comment type="caution">
    <text evidence="4">The sequence shown here is derived from an EMBL/GenBank/DDBJ whole genome shotgun (WGS) entry which is preliminary data.</text>
</comment>
<proteinExistence type="predicted"/>
<dbReference type="Proteomes" id="UP001174691">
    <property type="component" value="Unassembled WGS sequence"/>
</dbReference>
<dbReference type="Gene3D" id="3.60.15.10">
    <property type="entry name" value="Ribonuclease Z/Hydroxyacylglutathione hydrolase-like"/>
    <property type="match status" value="1"/>
</dbReference>
<reference evidence="4" key="1">
    <citation type="submission" date="2022-07" db="EMBL/GenBank/DDBJ databases">
        <title>Fungi with potential for degradation of polypropylene.</title>
        <authorList>
            <person name="Gostincar C."/>
        </authorList>
    </citation>
    <scope>NUCLEOTIDE SEQUENCE</scope>
    <source>
        <strain evidence="4">EXF-13287</strain>
    </source>
</reference>
<evidence type="ECO:0000313" key="5">
    <source>
        <dbReference type="Proteomes" id="UP001174691"/>
    </source>
</evidence>
<protein>
    <submittedName>
        <fullName evidence="4">Metallo-beta-lactamase domain protein</fullName>
    </submittedName>
</protein>
<dbReference type="SUPFAM" id="SSF56281">
    <property type="entry name" value="Metallo-hydrolase/oxidoreductase"/>
    <property type="match status" value="1"/>
</dbReference>
<dbReference type="PANTHER" id="PTHR43084">
    <property type="entry name" value="PERSULFIDE DIOXYGENASE ETHE1"/>
    <property type="match status" value="1"/>
</dbReference>
<feature type="domain" description="Metallo-beta-lactamase" evidence="3">
    <location>
        <begin position="110"/>
        <end position="304"/>
    </location>
</feature>
<dbReference type="GO" id="GO:0050313">
    <property type="term" value="F:sulfur dioxygenase activity"/>
    <property type="evidence" value="ECO:0007669"/>
    <property type="project" value="InterPro"/>
</dbReference>